<dbReference type="PANTHER" id="PTHR23232:SF150">
    <property type="entry name" value="ZINC FINGER PROTEIN 993-RELATED"/>
    <property type="match status" value="1"/>
</dbReference>
<keyword evidence="1" id="KW-0812">Transmembrane</keyword>
<dbReference type="SMART" id="SM00349">
    <property type="entry name" value="KRAB"/>
    <property type="match status" value="1"/>
</dbReference>
<evidence type="ECO:0000313" key="3">
    <source>
        <dbReference type="EMBL" id="ERE40513.1"/>
    </source>
</evidence>
<reference evidence="4" key="1">
    <citation type="journal article" date="2013" name="Nat. Biotechnol.">
        <title>Chinese hamster genome sequenced from sorted chromosomes.</title>
        <authorList>
            <person name="Brinkrolf K."/>
            <person name="Rupp O."/>
            <person name="Laux H."/>
            <person name="Kollin F."/>
            <person name="Ernst W."/>
            <person name="Linke B."/>
            <person name="Kofler R."/>
            <person name="Romand S."/>
            <person name="Hesse F."/>
            <person name="Budach W.E."/>
            <person name="Galosy S."/>
            <person name="Muller D."/>
            <person name="Noll T."/>
            <person name="Wienberg J."/>
            <person name="Jostock T."/>
            <person name="Leonard M."/>
            <person name="Grillari J."/>
            <person name="Tauch A."/>
            <person name="Goesmann A."/>
            <person name="Helk B."/>
            <person name="Mott J.E."/>
            <person name="Puhler A."/>
            <person name="Borth N."/>
        </authorList>
    </citation>
    <scope>NUCLEOTIDE SEQUENCE [LARGE SCALE GENOMIC DNA]</scope>
    <source>
        <strain evidence="4">17A/GY</strain>
    </source>
</reference>
<dbReference type="InterPro" id="IPR001909">
    <property type="entry name" value="KRAB"/>
</dbReference>
<dbReference type="InterPro" id="IPR036051">
    <property type="entry name" value="KRAB_dom_sf"/>
</dbReference>
<sequence length="190" mass="21221">MHYCCRQVRNPMKNVEKTFSVILGFGVLVCFGIVCDTVLILPLHFCEMSRRVLVCVPETETQRRATGRMDDSPVNAPQGLLTFWDVAVDLSQEEWECLDSAQRTLYVDVMLENYSNLVFVEDLKQTHSVSVTAASVSVSPYDLYLVDVCGSCSLGVLNLSGSHTCSSYSLRFAELQGDRPDGDLQFELFA</sequence>
<dbReference type="CDD" id="cd07765">
    <property type="entry name" value="KRAB_A-box"/>
    <property type="match status" value="1"/>
</dbReference>
<evidence type="ECO:0000259" key="2">
    <source>
        <dbReference type="PROSITE" id="PS50805"/>
    </source>
</evidence>
<evidence type="ECO:0000313" key="4">
    <source>
        <dbReference type="Proteomes" id="UP000030759"/>
    </source>
</evidence>
<dbReference type="Proteomes" id="UP000030759">
    <property type="component" value="Unassembled WGS sequence"/>
</dbReference>
<gene>
    <name evidence="3" type="ORF">H671_21738</name>
</gene>
<dbReference type="Pfam" id="PF01352">
    <property type="entry name" value="KRAB"/>
    <property type="match status" value="1"/>
</dbReference>
<dbReference type="InterPro" id="IPR050169">
    <property type="entry name" value="Krueppel_C2H2_ZnF"/>
</dbReference>
<dbReference type="PANTHER" id="PTHR23232">
    <property type="entry name" value="KRAB DOMAIN C2H2 ZINC FINGER"/>
    <property type="match status" value="1"/>
</dbReference>
<dbReference type="PROSITE" id="PS50805">
    <property type="entry name" value="KRAB"/>
    <property type="match status" value="1"/>
</dbReference>
<dbReference type="EMBL" id="KE691429">
    <property type="protein sequence ID" value="ERE40513.1"/>
    <property type="molecule type" value="Genomic_DNA"/>
</dbReference>
<dbReference type="AlphaFoldDB" id="A0A061HUF9"/>
<accession>A0A061HUF9</accession>
<protein>
    <submittedName>
        <fullName evidence="3">Zinc finger protein</fullName>
    </submittedName>
</protein>
<dbReference type="GO" id="GO:0006355">
    <property type="term" value="P:regulation of DNA-templated transcription"/>
    <property type="evidence" value="ECO:0007669"/>
    <property type="project" value="InterPro"/>
</dbReference>
<organism evidence="3 4">
    <name type="scientific">Cricetulus griseus</name>
    <name type="common">Chinese hamster</name>
    <name type="synonym">Cricetulus barabensis griseus</name>
    <dbReference type="NCBI Taxonomy" id="10029"/>
    <lineage>
        <taxon>Eukaryota</taxon>
        <taxon>Metazoa</taxon>
        <taxon>Chordata</taxon>
        <taxon>Craniata</taxon>
        <taxon>Vertebrata</taxon>
        <taxon>Euteleostomi</taxon>
        <taxon>Mammalia</taxon>
        <taxon>Eutheria</taxon>
        <taxon>Euarchontoglires</taxon>
        <taxon>Glires</taxon>
        <taxon>Rodentia</taxon>
        <taxon>Myomorpha</taxon>
        <taxon>Muroidea</taxon>
        <taxon>Cricetidae</taxon>
        <taxon>Cricetinae</taxon>
        <taxon>Cricetulus</taxon>
    </lineage>
</organism>
<feature type="domain" description="KRAB" evidence="2">
    <location>
        <begin position="81"/>
        <end position="153"/>
    </location>
</feature>
<evidence type="ECO:0000256" key="1">
    <source>
        <dbReference type="SAM" id="Phobius"/>
    </source>
</evidence>
<dbReference type="Gene3D" id="6.10.140.140">
    <property type="match status" value="1"/>
</dbReference>
<name>A0A061HUF9_CRIGR</name>
<keyword evidence="1" id="KW-1133">Transmembrane helix</keyword>
<proteinExistence type="predicted"/>
<feature type="transmembrane region" description="Helical" evidence="1">
    <location>
        <begin position="21"/>
        <end position="45"/>
    </location>
</feature>
<keyword evidence="1" id="KW-0472">Membrane</keyword>
<dbReference type="SUPFAM" id="SSF109640">
    <property type="entry name" value="KRAB domain (Kruppel-associated box)"/>
    <property type="match status" value="1"/>
</dbReference>